<evidence type="ECO:0000313" key="6">
    <source>
        <dbReference type="Proteomes" id="UP000182130"/>
    </source>
</evidence>
<proteinExistence type="inferred from homology"/>
<dbReference type="SUPFAM" id="SSF53850">
    <property type="entry name" value="Periplasmic binding protein-like II"/>
    <property type="match status" value="1"/>
</dbReference>
<dbReference type="SUPFAM" id="SSF46785">
    <property type="entry name" value="Winged helix' DNA-binding domain"/>
    <property type="match status" value="1"/>
</dbReference>
<dbReference type="InterPro" id="IPR036390">
    <property type="entry name" value="WH_DNA-bd_sf"/>
</dbReference>
<dbReference type="STRING" id="1045773.SAMN05216555_11528"/>
<keyword evidence="6" id="KW-1185">Reference proteome</keyword>
<dbReference type="EMBL" id="FNEI01000015">
    <property type="protein sequence ID" value="SDJ70399.1"/>
    <property type="molecule type" value="Genomic_DNA"/>
</dbReference>
<sequence length="299" mass="32332">MHLSIQSLRIFVTVAEAGSISAAARLLYMSQPSVSAHVRSLETSLAAHLLDRGPAGTTLTPAGAVLADHARRILGILEEVDGEVAAAQGQADRKLSVAGTSTLGSYLLPRVLSRFLAENETVRTELRVGNAEKVAEWIINREVSLAICAGQVDHEQLECTEIFDEALILAAGRAHPLAGRSLTPEDLAGQRFLLREIGSSTRLDQDQALADWGLKDSPSWTIWSAEAARESVRAGLGLALISEHVVAQDLRSGELVRLRINPAPRRRPVTLVRMADQPLTPVEQRFVELVSTIKAWPLG</sequence>
<organism evidence="5 6">
    <name type="scientific">Arthrobacter cupressi</name>
    <dbReference type="NCBI Taxonomy" id="1045773"/>
    <lineage>
        <taxon>Bacteria</taxon>
        <taxon>Bacillati</taxon>
        <taxon>Actinomycetota</taxon>
        <taxon>Actinomycetes</taxon>
        <taxon>Micrococcales</taxon>
        <taxon>Micrococcaceae</taxon>
        <taxon>Arthrobacter</taxon>
    </lineage>
</organism>
<keyword evidence="4" id="KW-0804">Transcription</keyword>
<dbReference type="PROSITE" id="PS50931">
    <property type="entry name" value="HTH_LYSR"/>
    <property type="match status" value="1"/>
</dbReference>
<protein>
    <submittedName>
        <fullName evidence="5">ModE molybdate transport repressor domain-containing protein</fullName>
    </submittedName>
</protein>
<name>A0A1G8VWM5_9MICC</name>
<dbReference type="PRINTS" id="PR00039">
    <property type="entry name" value="HTHLYSR"/>
</dbReference>
<dbReference type="GO" id="GO:0000976">
    <property type="term" value="F:transcription cis-regulatory region binding"/>
    <property type="evidence" value="ECO:0007669"/>
    <property type="project" value="TreeGrafter"/>
</dbReference>
<evidence type="ECO:0000256" key="2">
    <source>
        <dbReference type="ARBA" id="ARBA00023015"/>
    </source>
</evidence>
<dbReference type="PANTHER" id="PTHR30126">
    <property type="entry name" value="HTH-TYPE TRANSCRIPTIONAL REGULATOR"/>
    <property type="match status" value="1"/>
</dbReference>
<dbReference type="Pfam" id="PF03466">
    <property type="entry name" value="LysR_substrate"/>
    <property type="match status" value="1"/>
</dbReference>
<dbReference type="Proteomes" id="UP000182130">
    <property type="component" value="Unassembled WGS sequence"/>
</dbReference>
<keyword evidence="2" id="KW-0805">Transcription regulation</keyword>
<evidence type="ECO:0000256" key="3">
    <source>
        <dbReference type="ARBA" id="ARBA00023125"/>
    </source>
</evidence>
<dbReference type="Pfam" id="PF00126">
    <property type="entry name" value="HTH_1"/>
    <property type="match status" value="1"/>
</dbReference>
<dbReference type="AlphaFoldDB" id="A0A1G8VWM5"/>
<dbReference type="FunFam" id="1.10.10.10:FF:000001">
    <property type="entry name" value="LysR family transcriptional regulator"/>
    <property type="match status" value="1"/>
</dbReference>
<dbReference type="OrthoDB" id="3636008at2"/>
<evidence type="ECO:0000256" key="4">
    <source>
        <dbReference type="ARBA" id="ARBA00023163"/>
    </source>
</evidence>
<keyword evidence="3" id="KW-0238">DNA-binding</keyword>
<dbReference type="Gene3D" id="1.10.10.10">
    <property type="entry name" value="Winged helix-like DNA-binding domain superfamily/Winged helix DNA-binding domain"/>
    <property type="match status" value="1"/>
</dbReference>
<dbReference type="InterPro" id="IPR036388">
    <property type="entry name" value="WH-like_DNA-bd_sf"/>
</dbReference>
<evidence type="ECO:0000256" key="1">
    <source>
        <dbReference type="ARBA" id="ARBA00009437"/>
    </source>
</evidence>
<dbReference type="PANTHER" id="PTHR30126:SF39">
    <property type="entry name" value="HTH-TYPE TRANSCRIPTIONAL REGULATOR CYSL"/>
    <property type="match status" value="1"/>
</dbReference>
<reference evidence="6" key="1">
    <citation type="submission" date="2016-10" db="EMBL/GenBank/DDBJ databases">
        <authorList>
            <person name="Varghese N."/>
            <person name="Submissions S."/>
        </authorList>
    </citation>
    <scope>NUCLEOTIDE SEQUENCE [LARGE SCALE GENOMIC DNA]</scope>
    <source>
        <strain evidence="6">CGMCC 1.10783</strain>
    </source>
</reference>
<dbReference type="RefSeq" id="WP_074590637.1">
    <property type="nucleotide sequence ID" value="NZ_FNEI01000015.1"/>
</dbReference>
<dbReference type="Gene3D" id="3.40.190.290">
    <property type="match status" value="1"/>
</dbReference>
<comment type="similarity">
    <text evidence="1">Belongs to the LysR transcriptional regulatory family.</text>
</comment>
<accession>A0A1G8VWM5</accession>
<dbReference type="GO" id="GO:0003700">
    <property type="term" value="F:DNA-binding transcription factor activity"/>
    <property type="evidence" value="ECO:0007669"/>
    <property type="project" value="InterPro"/>
</dbReference>
<dbReference type="InterPro" id="IPR000847">
    <property type="entry name" value="LysR_HTH_N"/>
</dbReference>
<gene>
    <name evidence="5" type="ORF">SAMN05216555_11528</name>
</gene>
<dbReference type="InterPro" id="IPR005119">
    <property type="entry name" value="LysR_subst-bd"/>
</dbReference>
<evidence type="ECO:0000313" key="5">
    <source>
        <dbReference type="EMBL" id="SDJ70399.1"/>
    </source>
</evidence>